<dbReference type="OrthoDB" id="9775392at2"/>
<dbReference type="GO" id="GO:0003677">
    <property type="term" value="F:DNA binding"/>
    <property type="evidence" value="ECO:0007669"/>
    <property type="project" value="UniProtKB-KW"/>
</dbReference>
<keyword evidence="8" id="KW-1185">Reference proteome</keyword>
<keyword evidence="5" id="KW-0804">Transcription</keyword>
<proteinExistence type="inferred from homology"/>
<dbReference type="STRING" id="521013.SAMN04488567_3735"/>
<dbReference type="FunFam" id="1.10.10.10:FF:000001">
    <property type="entry name" value="LysR family transcriptional regulator"/>
    <property type="match status" value="1"/>
</dbReference>
<protein>
    <submittedName>
        <fullName evidence="7">Transcriptional regulator, LysR family</fullName>
    </submittedName>
</protein>
<feature type="domain" description="HTH lysR-type" evidence="6">
    <location>
        <begin position="5"/>
        <end position="61"/>
    </location>
</feature>
<evidence type="ECO:0000256" key="5">
    <source>
        <dbReference type="ARBA" id="ARBA00023163"/>
    </source>
</evidence>
<name>A0A1G7JIA9_9RHOB</name>
<dbReference type="Gene3D" id="1.10.10.10">
    <property type="entry name" value="Winged helix-like DNA-binding domain superfamily/Winged helix DNA-binding domain"/>
    <property type="match status" value="1"/>
</dbReference>
<keyword evidence="4" id="KW-0010">Activator</keyword>
<evidence type="ECO:0000313" key="8">
    <source>
        <dbReference type="Proteomes" id="UP000198922"/>
    </source>
</evidence>
<dbReference type="EMBL" id="FNAT01000009">
    <property type="protein sequence ID" value="SDF24633.1"/>
    <property type="molecule type" value="Genomic_DNA"/>
</dbReference>
<dbReference type="Gene3D" id="3.40.190.10">
    <property type="entry name" value="Periplasmic binding protein-like II"/>
    <property type="match status" value="2"/>
</dbReference>
<keyword evidence="2" id="KW-0805">Transcription regulation</keyword>
<evidence type="ECO:0000259" key="6">
    <source>
        <dbReference type="PROSITE" id="PS50931"/>
    </source>
</evidence>
<dbReference type="AlphaFoldDB" id="A0A1G7JIA9"/>
<dbReference type="RefSeq" id="WP_090114499.1">
    <property type="nucleotide sequence ID" value="NZ_FNAT01000009.1"/>
</dbReference>
<sequence length="311" mass="34264">MDRTPRLRQLRYFVALAEEAHYRRAAERSGVSQPTLSEQISALEQRLGAKLVEPGRGARLTPVGREVLARSRTILAQLGDLVEAVDEVRSGARGTLRLGASSTLGPYFLPRVLARLHAACPELRLVVRDASPRRLMAELEEGRHDLILAQLPLRAADLVVERLFREPLHLVVARDHPLAVRGEATDADLEGLDLLALEPDYPLYAQIAEHAARTGAILRHEYEGTSLDALRQMVAMGLGAAFLPALYTRSEVREADGDVVALRYRDGRFTRSVGVAWRHRAGRAAATTNFVETAVQVARDELAGVIVLESR</sequence>
<dbReference type="PRINTS" id="PR00039">
    <property type="entry name" value="HTHLYSR"/>
</dbReference>
<evidence type="ECO:0000313" key="7">
    <source>
        <dbReference type="EMBL" id="SDF24633.1"/>
    </source>
</evidence>
<comment type="similarity">
    <text evidence="1">Belongs to the LysR transcriptional regulatory family.</text>
</comment>
<evidence type="ECO:0000256" key="2">
    <source>
        <dbReference type="ARBA" id="ARBA00023015"/>
    </source>
</evidence>
<reference evidence="8" key="1">
    <citation type="submission" date="2016-10" db="EMBL/GenBank/DDBJ databases">
        <authorList>
            <person name="Varghese N."/>
            <person name="Submissions S."/>
        </authorList>
    </citation>
    <scope>NUCLEOTIDE SEQUENCE [LARGE SCALE GENOMIC DNA]</scope>
    <source>
        <strain evidence="8">DSM 21424</strain>
    </source>
</reference>
<dbReference type="InterPro" id="IPR005119">
    <property type="entry name" value="LysR_subst-bd"/>
</dbReference>
<dbReference type="InterPro" id="IPR036390">
    <property type="entry name" value="WH_DNA-bd_sf"/>
</dbReference>
<dbReference type="Pfam" id="PF03466">
    <property type="entry name" value="LysR_substrate"/>
    <property type="match status" value="1"/>
</dbReference>
<dbReference type="PANTHER" id="PTHR30346:SF26">
    <property type="entry name" value="HYDROGEN PEROXIDE-INDUCIBLE GENES ACTIVATOR"/>
    <property type="match status" value="1"/>
</dbReference>
<dbReference type="GO" id="GO:0032993">
    <property type="term" value="C:protein-DNA complex"/>
    <property type="evidence" value="ECO:0007669"/>
    <property type="project" value="TreeGrafter"/>
</dbReference>
<evidence type="ECO:0000256" key="3">
    <source>
        <dbReference type="ARBA" id="ARBA00023125"/>
    </source>
</evidence>
<dbReference type="SUPFAM" id="SSF46785">
    <property type="entry name" value="Winged helix' DNA-binding domain"/>
    <property type="match status" value="1"/>
</dbReference>
<keyword evidence="3" id="KW-0238">DNA-binding</keyword>
<evidence type="ECO:0000256" key="1">
    <source>
        <dbReference type="ARBA" id="ARBA00009437"/>
    </source>
</evidence>
<dbReference type="InterPro" id="IPR036388">
    <property type="entry name" value="WH-like_DNA-bd_sf"/>
</dbReference>
<dbReference type="PANTHER" id="PTHR30346">
    <property type="entry name" value="TRANSCRIPTIONAL DUAL REGULATOR HCAR-RELATED"/>
    <property type="match status" value="1"/>
</dbReference>
<gene>
    <name evidence="7" type="ORF">SAMN04488567_3735</name>
</gene>
<dbReference type="Proteomes" id="UP000198922">
    <property type="component" value="Unassembled WGS sequence"/>
</dbReference>
<evidence type="ECO:0000256" key="4">
    <source>
        <dbReference type="ARBA" id="ARBA00023159"/>
    </source>
</evidence>
<dbReference type="CDD" id="cd08411">
    <property type="entry name" value="PBP2_OxyR"/>
    <property type="match status" value="1"/>
</dbReference>
<organism evidence="7 8">
    <name type="scientific">Limimaricola pyoseonensis</name>
    <dbReference type="NCBI Taxonomy" id="521013"/>
    <lineage>
        <taxon>Bacteria</taxon>
        <taxon>Pseudomonadati</taxon>
        <taxon>Pseudomonadota</taxon>
        <taxon>Alphaproteobacteria</taxon>
        <taxon>Rhodobacterales</taxon>
        <taxon>Paracoccaceae</taxon>
        <taxon>Limimaricola</taxon>
    </lineage>
</organism>
<dbReference type="GO" id="GO:0003700">
    <property type="term" value="F:DNA-binding transcription factor activity"/>
    <property type="evidence" value="ECO:0007669"/>
    <property type="project" value="InterPro"/>
</dbReference>
<dbReference type="Pfam" id="PF00126">
    <property type="entry name" value="HTH_1"/>
    <property type="match status" value="1"/>
</dbReference>
<dbReference type="SUPFAM" id="SSF53850">
    <property type="entry name" value="Periplasmic binding protein-like II"/>
    <property type="match status" value="1"/>
</dbReference>
<dbReference type="InterPro" id="IPR000847">
    <property type="entry name" value="LysR_HTH_N"/>
</dbReference>
<accession>A0A1G7JIA9</accession>
<dbReference type="PROSITE" id="PS50931">
    <property type="entry name" value="HTH_LYSR"/>
    <property type="match status" value="1"/>
</dbReference>